<evidence type="ECO:0000313" key="4">
    <source>
        <dbReference type="Proteomes" id="UP000027361"/>
    </source>
</evidence>
<evidence type="ECO:0000259" key="2">
    <source>
        <dbReference type="PROSITE" id="PS50850"/>
    </source>
</evidence>
<dbReference type="OrthoDB" id="6339427at2759"/>
<dbReference type="GO" id="GO:0022857">
    <property type="term" value="F:transmembrane transporter activity"/>
    <property type="evidence" value="ECO:0007669"/>
    <property type="project" value="InterPro"/>
</dbReference>
<evidence type="ECO:0000313" key="3">
    <source>
        <dbReference type="EMBL" id="KDN42873.1"/>
    </source>
</evidence>
<dbReference type="HOGENOM" id="CLU_3015869_0_0_1"/>
<comment type="subcellular location">
    <subcellularLocation>
        <location evidence="1">Membrane</location>
        <topology evidence="1">Multi-pass membrane protein</topology>
    </subcellularLocation>
</comment>
<dbReference type="STRING" id="1037660.A0A066VRJ7"/>
<dbReference type="GO" id="GO:0016020">
    <property type="term" value="C:membrane"/>
    <property type="evidence" value="ECO:0007669"/>
    <property type="project" value="UniProtKB-SubCell"/>
</dbReference>
<organism evidence="3 4">
    <name type="scientific">Tilletiaria anomala (strain ATCC 24038 / CBS 436.72 / UBC 951)</name>
    <dbReference type="NCBI Taxonomy" id="1037660"/>
    <lineage>
        <taxon>Eukaryota</taxon>
        <taxon>Fungi</taxon>
        <taxon>Dikarya</taxon>
        <taxon>Basidiomycota</taxon>
        <taxon>Ustilaginomycotina</taxon>
        <taxon>Exobasidiomycetes</taxon>
        <taxon>Georgefischeriales</taxon>
        <taxon>Tilletiariaceae</taxon>
        <taxon>Tilletiaria</taxon>
    </lineage>
</organism>
<dbReference type="InterPro" id="IPR020846">
    <property type="entry name" value="MFS_dom"/>
</dbReference>
<dbReference type="AlphaFoldDB" id="A0A066VRJ7"/>
<gene>
    <name evidence="3" type="ORF">K437DRAFT_269288</name>
</gene>
<dbReference type="GeneID" id="25266088"/>
<evidence type="ECO:0000256" key="1">
    <source>
        <dbReference type="ARBA" id="ARBA00004141"/>
    </source>
</evidence>
<dbReference type="Proteomes" id="UP000027361">
    <property type="component" value="Unassembled WGS sequence"/>
</dbReference>
<name>A0A066VRJ7_TILAU</name>
<dbReference type="PROSITE" id="PS50850">
    <property type="entry name" value="MFS"/>
    <property type="match status" value="1"/>
</dbReference>
<accession>A0A066VRJ7</accession>
<dbReference type="RefSeq" id="XP_013242207.1">
    <property type="nucleotide sequence ID" value="XM_013386753.1"/>
</dbReference>
<dbReference type="EMBL" id="JMSN01000066">
    <property type="protein sequence ID" value="KDN42873.1"/>
    <property type="molecule type" value="Genomic_DNA"/>
</dbReference>
<comment type="caution">
    <text evidence="3">The sequence shown here is derived from an EMBL/GenBank/DDBJ whole genome shotgun (WGS) entry which is preliminary data.</text>
</comment>
<reference evidence="3 4" key="1">
    <citation type="submission" date="2014-05" db="EMBL/GenBank/DDBJ databases">
        <title>Draft genome sequence of a rare smut relative, Tilletiaria anomala UBC 951.</title>
        <authorList>
            <consortium name="DOE Joint Genome Institute"/>
            <person name="Toome M."/>
            <person name="Kuo A."/>
            <person name="Henrissat B."/>
            <person name="Lipzen A."/>
            <person name="Tritt A."/>
            <person name="Yoshinaga Y."/>
            <person name="Zane M."/>
            <person name="Barry K."/>
            <person name="Grigoriev I.V."/>
            <person name="Spatafora J.W."/>
            <person name="Aimea M.C."/>
        </authorList>
    </citation>
    <scope>NUCLEOTIDE SEQUENCE [LARGE SCALE GENOMIC DNA]</scope>
    <source>
        <strain evidence="3 4">UBC 951</strain>
    </source>
</reference>
<proteinExistence type="predicted"/>
<keyword evidence="4" id="KW-1185">Reference proteome</keyword>
<feature type="domain" description="Major facilitator superfamily (MFS) profile" evidence="2">
    <location>
        <begin position="1"/>
        <end position="56"/>
    </location>
</feature>
<dbReference type="InParanoid" id="A0A066VRJ7"/>
<sequence length="56" mass="5528">MDTGVVAGMLVAIKSDLGHDLSSGEQELIVSGTTVVAIIGSLSTGKLSMLSGGVQP</sequence>
<protein>
    <recommendedName>
        <fullName evidence="2">Major facilitator superfamily (MFS) profile domain-containing protein</fullName>
    </recommendedName>
</protein>